<evidence type="ECO:0000313" key="2">
    <source>
        <dbReference type="EMBL" id="KAF7351074.1"/>
    </source>
</evidence>
<comment type="caution">
    <text evidence="2">The sequence shown here is derived from an EMBL/GenBank/DDBJ whole genome shotgun (WGS) entry which is preliminary data.</text>
</comment>
<dbReference type="OrthoDB" id="3027208at2759"/>
<feature type="domain" description="BTB" evidence="1">
    <location>
        <begin position="29"/>
        <end position="101"/>
    </location>
</feature>
<reference evidence="2" key="1">
    <citation type="submission" date="2020-05" db="EMBL/GenBank/DDBJ databases">
        <title>Mycena genomes resolve the evolution of fungal bioluminescence.</title>
        <authorList>
            <person name="Tsai I.J."/>
        </authorList>
    </citation>
    <scope>NUCLEOTIDE SEQUENCE</scope>
    <source>
        <strain evidence="2">160909Yilan</strain>
    </source>
</reference>
<name>A0A8H6Y282_9AGAR</name>
<dbReference type="SUPFAM" id="SSF54695">
    <property type="entry name" value="POZ domain"/>
    <property type="match status" value="1"/>
</dbReference>
<dbReference type="AlphaFoldDB" id="A0A8H6Y282"/>
<gene>
    <name evidence="2" type="ORF">MSAN_01669800</name>
</gene>
<evidence type="ECO:0000259" key="1">
    <source>
        <dbReference type="PROSITE" id="PS50097"/>
    </source>
</evidence>
<dbReference type="Gene3D" id="3.30.710.10">
    <property type="entry name" value="Potassium Channel Kv1.1, Chain A"/>
    <property type="match status" value="1"/>
</dbReference>
<organism evidence="2 3">
    <name type="scientific">Mycena sanguinolenta</name>
    <dbReference type="NCBI Taxonomy" id="230812"/>
    <lineage>
        <taxon>Eukaryota</taxon>
        <taxon>Fungi</taxon>
        <taxon>Dikarya</taxon>
        <taxon>Basidiomycota</taxon>
        <taxon>Agaricomycotina</taxon>
        <taxon>Agaricomycetes</taxon>
        <taxon>Agaricomycetidae</taxon>
        <taxon>Agaricales</taxon>
        <taxon>Marasmiineae</taxon>
        <taxon>Mycenaceae</taxon>
        <taxon>Mycena</taxon>
    </lineage>
</organism>
<dbReference type="Pfam" id="PF00651">
    <property type="entry name" value="BTB"/>
    <property type="match status" value="1"/>
</dbReference>
<dbReference type="Proteomes" id="UP000623467">
    <property type="component" value="Unassembled WGS sequence"/>
</dbReference>
<dbReference type="CDD" id="cd18186">
    <property type="entry name" value="BTB_POZ_ZBTB_KLHL-like"/>
    <property type="match status" value="1"/>
</dbReference>
<proteinExistence type="predicted"/>
<evidence type="ECO:0000313" key="3">
    <source>
        <dbReference type="Proteomes" id="UP000623467"/>
    </source>
</evidence>
<dbReference type="PROSITE" id="PS50097">
    <property type="entry name" value="BTB"/>
    <property type="match status" value="1"/>
</dbReference>
<protein>
    <submittedName>
        <fullName evidence="2">BTB domain-containing protein</fullName>
    </submittedName>
</protein>
<accession>A0A8H6Y282</accession>
<dbReference type="InterPro" id="IPR011333">
    <property type="entry name" value="SKP1/BTB/POZ_sf"/>
</dbReference>
<sequence length="130" mass="14507">MINNPVDLRSCHHPENVSITRSKIWRPDGNVVLQAENTQFHVHWIVLALSSTFFEDMQGLPQPPDQPAVEGCPIVPLPDSSAVDVEHLWTVLYDPTFMSEPALPLAVVGALIRLGRKYNFKKLLDAAVAR</sequence>
<dbReference type="EMBL" id="JACAZH010000014">
    <property type="protein sequence ID" value="KAF7351074.1"/>
    <property type="molecule type" value="Genomic_DNA"/>
</dbReference>
<keyword evidence="3" id="KW-1185">Reference proteome</keyword>
<dbReference type="InterPro" id="IPR000210">
    <property type="entry name" value="BTB/POZ_dom"/>
</dbReference>